<sequence>VYTDAAKFVRAANGYRVQDMDVFSSDEDFLGVVQNYGKALLQKSLVQTGYRVLELSRLMMMKNHHLGIKKIFPQAVPLSTDTDSATYFIETPEDPLPPWAMKRVMPRHADYFDCMSTGFETSVDFCQLVSRHFQMAVEHRRKKALSPFNDKVYQLDGESSRALGHWRNNEELTALVQALIPQASHFS</sequence>
<dbReference type="EMBL" id="CAJNIZ010033048">
    <property type="protein sequence ID" value="CAE7541998.1"/>
    <property type="molecule type" value="Genomic_DNA"/>
</dbReference>
<accession>A0A812TLW5</accession>
<feature type="non-terminal residue" evidence="1">
    <location>
        <position position="187"/>
    </location>
</feature>
<dbReference type="AlphaFoldDB" id="A0A812TLW5"/>
<keyword evidence="2" id="KW-1185">Reference proteome</keyword>
<name>A0A812TLW5_SYMPI</name>
<comment type="caution">
    <text evidence="1">The sequence shown here is derived from an EMBL/GenBank/DDBJ whole genome shotgun (WGS) entry which is preliminary data.</text>
</comment>
<evidence type="ECO:0000313" key="1">
    <source>
        <dbReference type="EMBL" id="CAE7541998.1"/>
    </source>
</evidence>
<organism evidence="1 2">
    <name type="scientific">Symbiodinium pilosum</name>
    <name type="common">Dinoflagellate</name>
    <dbReference type="NCBI Taxonomy" id="2952"/>
    <lineage>
        <taxon>Eukaryota</taxon>
        <taxon>Sar</taxon>
        <taxon>Alveolata</taxon>
        <taxon>Dinophyceae</taxon>
        <taxon>Suessiales</taxon>
        <taxon>Symbiodiniaceae</taxon>
        <taxon>Symbiodinium</taxon>
    </lineage>
</organism>
<protein>
    <submittedName>
        <fullName evidence="1">Uncharacterized protein</fullName>
    </submittedName>
</protein>
<reference evidence="1" key="1">
    <citation type="submission" date="2021-02" db="EMBL/GenBank/DDBJ databases">
        <authorList>
            <person name="Dougan E. K."/>
            <person name="Rhodes N."/>
            <person name="Thang M."/>
            <person name="Chan C."/>
        </authorList>
    </citation>
    <scope>NUCLEOTIDE SEQUENCE</scope>
</reference>
<dbReference type="Proteomes" id="UP000649617">
    <property type="component" value="Unassembled WGS sequence"/>
</dbReference>
<gene>
    <name evidence="1" type="ORF">SPIL2461_LOCUS14350</name>
</gene>
<proteinExistence type="predicted"/>
<evidence type="ECO:0000313" key="2">
    <source>
        <dbReference type="Proteomes" id="UP000649617"/>
    </source>
</evidence>